<sequence length="24" mass="2674">MLDCKVHHGLALALPTSPCWHEKS</sequence>
<protein>
    <submittedName>
        <fullName evidence="1">Uncharacterized protein</fullName>
    </submittedName>
</protein>
<organism evidence="1">
    <name type="scientific">Arundo donax</name>
    <name type="common">Giant reed</name>
    <name type="synonym">Donax arundinaceus</name>
    <dbReference type="NCBI Taxonomy" id="35708"/>
    <lineage>
        <taxon>Eukaryota</taxon>
        <taxon>Viridiplantae</taxon>
        <taxon>Streptophyta</taxon>
        <taxon>Embryophyta</taxon>
        <taxon>Tracheophyta</taxon>
        <taxon>Spermatophyta</taxon>
        <taxon>Magnoliopsida</taxon>
        <taxon>Liliopsida</taxon>
        <taxon>Poales</taxon>
        <taxon>Poaceae</taxon>
        <taxon>PACMAD clade</taxon>
        <taxon>Arundinoideae</taxon>
        <taxon>Arundineae</taxon>
        <taxon>Arundo</taxon>
    </lineage>
</organism>
<dbReference type="EMBL" id="GBRH01274690">
    <property type="protein sequence ID" value="JAD23205.1"/>
    <property type="molecule type" value="Transcribed_RNA"/>
</dbReference>
<name>A0A0A8YCI4_ARUDO</name>
<accession>A0A0A8YCI4</accession>
<proteinExistence type="predicted"/>
<dbReference type="AlphaFoldDB" id="A0A0A8YCI4"/>
<reference evidence="1" key="1">
    <citation type="submission" date="2014-09" db="EMBL/GenBank/DDBJ databases">
        <authorList>
            <person name="Magalhaes I.L.F."/>
            <person name="Oliveira U."/>
            <person name="Santos F.R."/>
            <person name="Vidigal T.H.D.A."/>
            <person name="Brescovit A.D."/>
            <person name="Santos A.J."/>
        </authorList>
    </citation>
    <scope>NUCLEOTIDE SEQUENCE</scope>
    <source>
        <tissue evidence="1">Shoot tissue taken approximately 20 cm above the soil surface</tissue>
    </source>
</reference>
<reference evidence="1" key="2">
    <citation type="journal article" date="2015" name="Data Brief">
        <title>Shoot transcriptome of the giant reed, Arundo donax.</title>
        <authorList>
            <person name="Barrero R.A."/>
            <person name="Guerrero F.D."/>
            <person name="Moolhuijzen P."/>
            <person name="Goolsby J.A."/>
            <person name="Tidwell J."/>
            <person name="Bellgard S.E."/>
            <person name="Bellgard M.I."/>
        </authorList>
    </citation>
    <scope>NUCLEOTIDE SEQUENCE</scope>
    <source>
        <tissue evidence="1">Shoot tissue taken approximately 20 cm above the soil surface</tissue>
    </source>
</reference>
<evidence type="ECO:0000313" key="1">
    <source>
        <dbReference type="EMBL" id="JAD23205.1"/>
    </source>
</evidence>